<organism evidence="3 4">
    <name type="scientific">Streptomyces lycii</name>
    <dbReference type="NCBI Taxonomy" id="2654337"/>
    <lineage>
        <taxon>Bacteria</taxon>
        <taxon>Bacillati</taxon>
        <taxon>Actinomycetota</taxon>
        <taxon>Actinomycetes</taxon>
        <taxon>Kitasatosporales</taxon>
        <taxon>Streptomycetaceae</taxon>
        <taxon>Streptomyces</taxon>
    </lineage>
</organism>
<dbReference type="InterPro" id="IPR011051">
    <property type="entry name" value="RmlC_Cupin_sf"/>
</dbReference>
<keyword evidence="4" id="KW-1185">Reference proteome</keyword>
<dbReference type="PANTHER" id="PTHR35848:SF6">
    <property type="entry name" value="CUPIN TYPE-2 DOMAIN-CONTAINING PROTEIN"/>
    <property type="match status" value="1"/>
</dbReference>
<evidence type="ECO:0000256" key="1">
    <source>
        <dbReference type="ARBA" id="ARBA00022723"/>
    </source>
</evidence>
<sequence>MATVVRGERRPFGPIANDTSGAAVTYRQVGGEGVCRWKTLMNGMHLEGMWNCVEYVVIEPGAWVGEHVHLRTEEIYHIVSGRAVVTMDGVESEAVAGDLVTTPIGSSHSIANRGTSDMHFFVTEVFPGEGPAAAPAQLHVPDLLTAGAEPGHRSAEVDLTPHFTGDWRCFRLVEVPAGGALRERVPAGRSIVLHVLEGRAVVAVDGTEHSGEPGLSVAVPPGYAYELSGPADGGPVRFVVTEVGVA</sequence>
<evidence type="ECO:0000259" key="2">
    <source>
        <dbReference type="Pfam" id="PF07883"/>
    </source>
</evidence>
<dbReference type="SUPFAM" id="SSF51182">
    <property type="entry name" value="RmlC-like cupins"/>
    <property type="match status" value="1"/>
</dbReference>
<keyword evidence="1" id="KW-0479">Metal-binding</keyword>
<evidence type="ECO:0000313" key="3">
    <source>
        <dbReference type="EMBL" id="KAF4408405.1"/>
    </source>
</evidence>
<evidence type="ECO:0000313" key="4">
    <source>
        <dbReference type="Proteomes" id="UP000621266"/>
    </source>
</evidence>
<comment type="caution">
    <text evidence="3">The sequence shown here is derived from an EMBL/GenBank/DDBJ whole genome shotgun (WGS) entry which is preliminary data.</text>
</comment>
<dbReference type="PANTHER" id="PTHR35848">
    <property type="entry name" value="OXALATE-BINDING PROTEIN"/>
    <property type="match status" value="1"/>
</dbReference>
<accession>A0ABQ7FHV8</accession>
<protein>
    <submittedName>
        <fullName evidence="3">Cupin domain-containing protein</fullName>
    </submittedName>
</protein>
<feature type="domain" description="Cupin type-2" evidence="2">
    <location>
        <begin position="55"/>
        <end position="122"/>
    </location>
</feature>
<dbReference type="EMBL" id="WHPN01000275">
    <property type="protein sequence ID" value="KAF4408405.1"/>
    <property type="molecule type" value="Genomic_DNA"/>
</dbReference>
<gene>
    <name evidence="3" type="ORF">GCU69_14535</name>
</gene>
<dbReference type="InterPro" id="IPR014710">
    <property type="entry name" value="RmlC-like_jellyroll"/>
</dbReference>
<reference evidence="3 4" key="1">
    <citation type="submission" date="2019-10" db="EMBL/GenBank/DDBJ databases">
        <title>Streptomyces tenebrisbrunneis sp.nov., an endogenous actinomycete isolated from of Lycium ruthenicum.</title>
        <authorList>
            <person name="Ma L."/>
        </authorList>
    </citation>
    <scope>NUCLEOTIDE SEQUENCE [LARGE SCALE GENOMIC DNA]</scope>
    <source>
        <strain evidence="3 4">TRM 66187</strain>
    </source>
</reference>
<dbReference type="InterPro" id="IPR013096">
    <property type="entry name" value="Cupin_2"/>
</dbReference>
<proteinExistence type="predicted"/>
<dbReference type="Gene3D" id="2.60.120.10">
    <property type="entry name" value="Jelly Rolls"/>
    <property type="match status" value="2"/>
</dbReference>
<name>A0ABQ7FHV8_9ACTN</name>
<dbReference type="RefSeq" id="WP_156206274.1">
    <property type="nucleotide sequence ID" value="NZ_WHPN01000275.1"/>
</dbReference>
<dbReference type="Pfam" id="PF07883">
    <property type="entry name" value="Cupin_2"/>
    <property type="match status" value="1"/>
</dbReference>
<dbReference type="Proteomes" id="UP000621266">
    <property type="component" value="Unassembled WGS sequence"/>
</dbReference>
<dbReference type="InterPro" id="IPR051610">
    <property type="entry name" value="GPI/OXD"/>
</dbReference>